<gene>
    <name evidence="1" type="ORF">IHE45_18G028800</name>
</gene>
<dbReference type="EMBL" id="CM037028">
    <property type="protein sequence ID" value="KAH7655709.1"/>
    <property type="molecule type" value="Genomic_DNA"/>
</dbReference>
<organism evidence="1 2">
    <name type="scientific">Dioscorea alata</name>
    <name type="common">Purple yam</name>
    <dbReference type="NCBI Taxonomy" id="55571"/>
    <lineage>
        <taxon>Eukaryota</taxon>
        <taxon>Viridiplantae</taxon>
        <taxon>Streptophyta</taxon>
        <taxon>Embryophyta</taxon>
        <taxon>Tracheophyta</taxon>
        <taxon>Spermatophyta</taxon>
        <taxon>Magnoliopsida</taxon>
        <taxon>Liliopsida</taxon>
        <taxon>Dioscoreales</taxon>
        <taxon>Dioscoreaceae</taxon>
        <taxon>Dioscorea</taxon>
    </lineage>
</organism>
<dbReference type="Proteomes" id="UP000827976">
    <property type="component" value="Chromosome 18"/>
</dbReference>
<reference evidence="2" key="1">
    <citation type="journal article" date="2022" name="Nat. Commun.">
        <title>Chromosome evolution and the genetic basis of agronomically important traits in greater yam.</title>
        <authorList>
            <person name="Bredeson J.V."/>
            <person name="Lyons J.B."/>
            <person name="Oniyinde I.O."/>
            <person name="Okereke N.R."/>
            <person name="Kolade O."/>
            <person name="Nnabue I."/>
            <person name="Nwadili C.O."/>
            <person name="Hribova E."/>
            <person name="Parker M."/>
            <person name="Nwogha J."/>
            <person name="Shu S."/>
            <person name="Carlson J."/>
            <person name="Kariba R."/>
            <person name="Muthemba S."/>
            <person name="Knop K."/>
            <person name="Barton G.J."/>
            <person name="Sherwood A.V."/>
            <person name="Lopez-Montes A."/>
            <person name="Asiedu R."/>
            <person name="Jamnadass R."/>
            <person name="Muchugi A."/>
            <person name="Goodstein D."/>
            <person name="Egesi C.N."/>
            <person name="Featherston J."/>
            <person name="Asfaw A."/>
            <person name="Simpson G.G."/>
            <person name="Dolezel J."/>
            <person name="Hendre P.S."/>
            <person name="Van Deynze A."/>
            <person name="Kumar P.L."/>
            <person name="Obidiegwu J.E."/>
            <person name="Bhattacharjee R."/>
            <person name="Rokhsar D.S."/>
        </authorList>
    </citation>
    <scope>NUCLEOTIDE SEQUENCE [LARGE SCALE GENOMIC DNA]</scope>
    <source>
        <strain evidence="2">cv. TDa95/00328</strain>
    </source>
</reference>
<name>A0ACB7U5Z0_DIOAL</name>
<keyword evidence="2" id="KW-1185">Reference proteome</keyword>
<protein>
    <submittedName>
        <fullName evidence="1">ATP11 protein</fullName>
    </submittedName>
</protein>
<proteinExistence type="predicted"/>
<evidence type="ECO:0000313" key="2">
    <source>
        <dbReference type="Proteomes" id="UP000827976"/>
    </source>
</evidence>
<accession>A0ACB7U5Z0</accession>
<comment type="caution">
    <text evidence="1">The sequence shown here is derived from an EMBL/GenBank/DDBJ whole genome shotgun (WGS) entry which is preliminary data.</text>
</comment>
<evidence type="ECO:0000313" key="1">
    <source>
        <dbReference type="EMBL" id="KAH7655709.1"/>
    </source>
</evidence>
<sequence>MKETLYHLMEQRAGTCQYFVIPLWKGSCYTSVFIQVQMPYILFTGFEDYKEKGIQASPFHTVSYYTKLADTRDIVLIRGDMVFTSKLSGSKAKWLMETAQSFYLNDTRYKLAEWLNKEAHEFEFKDALQALEMPML</sequence>